<dbReference type="RefSeq" id="WP_380122650.1">
    <property type="nucleotide sequence ID" value="NZ_JBHSIU010000053.1"/>
</dbReference>
<dbReference type="EMBL" id="JBHSIU010000053">
    <property type="protein sequence ID" value="MFC5003571.1"/>
    <property type="molecule type" value="Genomic_DNA"/>
</dbReference>
<keyword evidence="3" id="KW-1185">Reference proteome</keyword>
<dbReference type="Proteomes" id="UP001595912">
    <property type="component" value="Unassembled WGS sequence"/>
</dbReference>
<comment type="caution">
    <text evidence="2">The sequence shown here is derived from an EMBL/GenBank/DDBJ whole genome shotgun (WGS) entry which is preliminary data.</text>
</comment>
<reference evidence="3" key="1">
    <citation type="journal article" date="2019" name="Int. J. Syst. Evol. Microbiol.">
        <title>The Global Catalogue of Microorganisms (GCM) 10K type strain sequencing project: providing services to taxonomists for standard genome sequencing and annotation.</title>
        <authorList>
            <consortium name="The Broad Institute Genomics Platform"/>
            <consortium name="The Broad Institute Genome Sequencing Center for Infectious Disease"/>
            <person name="Wu L."/>
            <person name="Ma J."/>
        </authorList>
    </citation>
    <scope>NUCLEOTIDE SEQUENCE [LARGE SCALE GENOMIC DNA]</scope>
    <source>
        <strain evidence="3">CGMCC 4.7152</strain>
    </source>
</reference>
<keyword evidence="1" id="KW-0472">Membrane</keyword>
<gene>
    <name evidence="2" type="ORF">ACFPIJ_37835</name>
</gene>
<evidence type="ECO:0000313" key="2">
    <source>
        <dbReference type="EMBL" id="MFC5003571.1"/>
    </source>
</evidence>
<feature type="transmembrane region" description="Helical" evidence="1">
    <location>
        <begin position="12"/>
        <end position="35"/>
    </location>
</feature>
<keyword evidence="1" id="KW-1133">Transmembrane helix</keyword>
<accession>A0ABV9W8W1</accession>
<sequence length="69" mass="6830">MPFSARLTNRRIIATVIVGMLFGAALALLAGIGGASGAGAATGFRADGGEPVVVVSTTPPAHPDGWGWP</sequence>
<evidence type="ECO:0000313" key="3">
    <source>
        <dbReference type="Proteomes" id="UP001595912"/>
    </source>
</evidence>
<keyword evidence="1" id="KW-0812">Transmembrane</keyword>
<protein>
    <submittedName>
        <fullName evidence="2">Uncharacterized protein</fullName>
    </submittedName>
</protein>
<organism evidence="2 3">
    <name type="scientific">Dactylosporangium cerinum</name>
    <dbReference type="NCBI Taxonomy" id="1434730"/>
    <lineage>
        <taxon>Bacteria</taxon>
        <taxon>Bacillati</taxon>
        <taxon>Actinomycetota</taxon>
        <taxon>Actinomycetes</taxon>
        <taxon>Micromonosporales</taxon>
        <taxon>Micromonosporaceae</taxon>
        <taxon>Dactylosporangium</taxon>
    </lineage>
</organism>
<name>A0ABV9W8W1_9ACTN</name>
<proteinExistence type="predicted"/>
<evidence type="ECO:0000256" key="1">
    <source>
        <dbReference type="SAM" id="Phobius"/>
    </source>
</evidence>